<dbReference type="InterPro" id="IPR050228">
    <property type="entry name" value="Carboxylesterase_BioH"/>
</dbReference>
<dbReference type="EMBL" id="LT670844">
    <property type="protein sequence ID" value="SHL10682.1"/>
    <property type="molecule type" value="Genomic_DNA"/>
</dbReference>
<dbReference type="SUPFAM" id="SSF53474">
    <property type="entry name" value="alpha/beta-Hydrolases"/>
    <property type="match status" value="1"/>
</dbReference>
<dbReference type="Gene3D" id="3.40.50.1820">
    <property type="entry name" value="alpha/beta hydrolase"/>
    <property type="match status" value="1"/>
</dbReference>
<reference evidence="2 3" key="1">
    <citation type="submission" date="2016-11" db="EMBL/GenBank/DDBJ databases">
        <authorList>
            <person name="Jaros S."/>
            <person name="Januszkiewicz K."/>
            <person name="Wedrychowicz H."/>
        </authorList>
    </citation>
    <scope>NUCLEOTIDE SEQUENCE [LARGE SCALE GENOMIC DNA]</scope>
    <source>
        <strain evidence="2 3">GAS499</strain>
    </source>
</reference>
<sequence>MTCFSFPPTPRHEPPMQTLSVNGYDMAYLDVGNGPPLVCVHGSLCDFRIWSAVLGPLSRKHRVIAVSLRHFFPEHWDGIGDTYSIAQHTDDMIGFIEKLDAGPVDLMGHSRGGHVSFRVAQRRPDLLRKLILAEPGGELDATLDPAFKPGPSPLAARVAASADKIAGGDVEGGLTMFFDAIEGPGAWARLPATPKQQLRDNAFTLIGQSRDKRPPFSKLDAEAIKMPTLFVGGANTKGALPKVLHTLAANVKGSKTAMIPNTTHPMFEQAPQKFSEIVLEFLGS</sequence>
<dbReference type="InterPro" id="IPR029058">
    <property type="entry name" value="AB_hydrolase_fold"/>
</dbReference>
<dbReference type="Proteomes" id="UP000189935">
    <property type="component" value="Chromosome I"/>
</dbReference>
<feature type="domain" description="AB hydrolase-1" evidence="1">
    <location>
        <begin position="37"/>
        <end position="276"/>
    </location>
</feature>
<accession>A0A1M6XXB5</accession>
<protein>
    <submittedName>
        <fullName evidence="2">Pimeloyl-ACP methyl ester carboxylesterase</fullName>
    </submittedName>
</protein>
<dbReference type="PANTHER" id="PTHR43194">
    <property type="entry name" value="HYDROLASE ALPHA/BETA FOLD FAMILY"/>
    <property type="match status" value="1"/>
</dbReference>
<evidence type="ECO:0000259" key="1">
    <source>
        <dbReference type="Pfam" id="PF12697"/>
    </source>
</evidence>
<gene>
    <name evidence="2" type="ORF">SAMN05444159_5011</name>
</gene>
<name>A0A1M6XXB5_9BRAD</name>
<proteinExistence type="predicted"/>
<dbReference type="InterPro" id="IPR000073">
    <property type="entry name" value="AB_hydrolase_1"/>
</dbReference>
<organism evidence="2 3">
    <name type="scientific">Bradyrhizobium lablabi</name>
    <dbReference type="NCBI Taxonomy" id="722472"/>
    <lineage>
        <taxon>Bacteria</taxon>
        <taxon>Pseudomonadati</taxon>
        <taxon>Pseudomonadota</taxon>
        <taxon>Alphaproteobacteria</taxon>
        <taxon>Hyphomicrobiales</taxon>
        <taxon>Nitrobacteraceae</taxon>
        <taxon>Bradyrhizobium</taxon>
    </lineage>
</organism>
<evidence type="ECO:0000313" key="3">
    <source>
        <dbReference type="Proteomes" id="UP000189935"/>
    </source>
</evidence>
<dbReference type="AlphaFoldDB" id="A0A1M6XXB5"/>
<dbReference type="Pfam" id="PF12697">
    <property type="entry name" value="Abhydrolase_6"/>
    <property type="match status" value="1"/>
</dbReference>
<dbReference type="PANTHER" id="PTHR43194:SF2">
    <property type="entry name" value="PEROXISOMAL MEMBRANE PROTEIN LPX1"/>
    <property type="match status" value="1"/>
</dbReference>
<evidence type="ECO:0000313" key="2">
    <source>
        <dbReference type="EMBL" id="SHL10682.1"/>
    </source>
</evidence>